<dbReference type="AlphaFoldDB" id="A0A316JDB5"/>
<accession>A0A316JDB5</accession>
<evidence type="ECO:0000313" key="2">
    <source>
        <dbReference type="Proteomes" id="UP000245865"/>
    </source>
</evidence>
<dbReference type="Proteomes" id="UP000245865">
    <property type="component" value="Unassembled WGS sequence"/>
</dbReference>
<dbReference type="EMBL" id="QGDB01000005">
    <property type="protein sequence ID" value="PWL17043.1"/>
    <property type="molecule type" value="Genomic_DNA"/>
</dbReference>
<evidence type="ECO:0000313" key="1">
    <source>
        <dbReference type="EMBL" id="PWL17043.1"/>
    </source>
</evidence>
<comment type="caution">
    <text evidence="1">The sequence shown here is derived from an EMBL/GenBank/DDBJ whole genome shotgun (WGS) entry which is preliminary data.</text>
</comment>
<organism evidence="1 2">
    <name type="scientific">Falsochrobactrum shanghaiense</name>
    <dbReference type="NCBI Taxonomy" id="2201899"/>
    <lineage>
        <taxon>Bacteria</taxon>
        <taxon>Pseudomonadati</taxon>
        <taxon>Pseudomonadota</taxon>
        <taxon>Alphaproteobacteria</taxon>
        <taxon>Hyphomicrobiales</taxon>
        <taxon>Brucellaceae</taxon>
        <taxon>Falsochrobactrum</taxon>
    </lineage>
</organism>
<protein>
    <submittedName>
        <fullName evidence="1">Uncharacterized protein</fullName>
    </submittedName>
</protein>
<dbReference type="OrthoDB" id="7173678at2"/>
<dbReference type="RefSeq" id="WP_109707325.1">
    <property type="nucleotide sequence ID" value="NZ_QGDB01000005.1"/>
</dbReference>
<keyword evidence="2" id="KW-1185">Reference proteome</keyword>
<gene>
    <name evidence="1" type="ORF">DKP76_13475</name>
</gene>
<name>A0A316JDB5_9HYPH</name>
<reference evidence="1 2" key="1">
    <citation type="submission" date="2018-05" db="EMBL/GenBank/DDBJ databases">
        <title>Comparative genomic sequence analysis between strain HN4 and CCM 8460T (Falsochrobactrum ovis) will provide more evidence to prove that HN4 is a new species of Falsochrobactrum.</title>
        <authorList>
            <person name="Lyu W."/>
            <person name="Sun L."/>
            <person name="Yao L."/>
        </authorList>
    </citation>
    <scope>NUCLEOTIDE SEQUENCE [LARGE SCALE GENOMIC DNA]</scope>
    <source>
        <strain evidence="1 2">HN4</strain>
    </source>
</reference>
<sequence>MSNLSQLIEIAEKAIEVNRHEREVRFYSDALGASYDDFKEARGIDRIERGTPEWAEMMEITKPDYIKQEDAKRLARNARRRLETAIRRYEGEDV</sequence>
<proteinExistence type="predicted"/>